<sequence>MAKSGQERSAKAAEKRIEYDEKELRHRVRLGTRQKLDELMAWNGIEEINEAVQNLILNAHGLGSTLSYQAIESPPHKLQISENVALMFREESLAELRRDPGDPGDEVINPVGLPHCTSHKDL</sequence>
<dbReference type="Proteomes" id="UP000026913">
    <property type="component" value="Chromosome"/>
</dbReference>
<evidence type="ECO:0000256" key="1">
    <source>
        <dbReference type="SAM" id="MobiDB-lite"/>
    </source>
</evidence>
<proteinExistence type="predicted"/>
<reference evidence="2 3" key="1">
    <citation type="journal article" date="2012" name="J. Bacteriol.">
        <title>Genome sequence of cold-adapted Pseudomonas mandelii strain JR-1.</title>
        <authorList>
            <person name="Jang S.H."/>
            <person name="Kim J."/>
            <person name="Kim J."/>
            <person name="Hong S."/>
            <person name="Lee C."/>
        </authorList>
    </citation>
    <scope>NUCLEOTIDE SEQUENCE [LARGE SCALE GENOMIC DNA]</scope>
    <source>
        <strain evidence="2 3">JR-1</strain>
    </source>
</reference>
<dbReference type="EMBL" id="CP005960">
    <property type="protein sequence ID" value="AHZ72777.1"/>
    <property type="molecule type" value="Genomic_DNA"/>
</dbReference>
<name>A0A024EJ12_9PSED</name>
<protein>
    <submittedName>
        <fullName evidence="2">Uncharacterized protein</fullName>
    </submittedName>
</protein>
<dbReference type="AlphaFoldDB" id="A0A024EJ12"/>
<dbReference type="RefSeq" id="WP_010455877.1">
    <property type="nucleotide sequence ID" value="NZ_CP005960.1"/>
</dbReference>
<gene>
    <name evidence="2" type="ORF">OU5_5698</name>
</gene>
<dbReference type="HOGENOM" id="CLU_174028_0_0_6"/>
<organism evidence="2 3">
    <name type="scientific">Pseudomonas mandelii JR-1</name>
    <dbReference type="NCBI Taxonomy" id="1147786"/>
    <lineage>
        <taxon>Bacteria</taxon>
        <taxon>Pseudomonadati</taxon>
        <taxon>Pseudomonadota</taxon>
        <taxon>Gammaproteobacteria</taxon>
        <taxon>Pseudomonadales</taxon>
        <taxon>Pseudomonadaceae</taxon>
        <taxon>Pseudomonas</taxon>
    </lineage>
</organism>
<evidence type="ECO:0000313" key="3">
    <source>
        <dbReference type="Proteomes" id="UP000026913"/>
    </source>
</evidence>
<dbReference type="OrthoDB" id="7032050at2"/>
<feature type="region of interest" description="Disordered" evidence="1">
    <location>
        <begin position="96"/>
        <end position="122"/>
    </location>
</feature>
<dbReference type="KEGG" id="pman:OU5_5698"/>
<evidence type="ECO:0000313" key="2">
    <source>
        <dbReference type="EMBL" id="AHZ72777.1"/>
    </source>
</evidence>
<accession>A0A024EJ12</accession>